<accession>A0A1V0SG95</accession>
<dbReference type="Pfam" id="PF09511">
    <property type="entry name" value="RNA_lig_T4_1"/>
    <property type="match status" value="1"/>
</dbReference>
<keyword evidence="2" id="KW-0436">Ligase</keyword>
<feature type="domain" description="T4 RNA ligase 1-like N-terminal" evidence="1">
    <location>
        <begin position="52"/>
        <end position="251"/>
    </location>
</feature>
<sequence>MTTLRNYLLNNNIVSLKENYYIKSTRHKKYPNLILFKYNQVKSPFQEKIVQESRGIILDEANNYNIVSYPYDKFFNYNEPMGIDITKQLDWSNIKIYEKLDGSLMTLYYYNNEWSVATSGTPDASGSTNTGDNKNTFADLFWSTWNNLNYSLPNDTTKCYIFELVSPENRIIVAYQKYDIILHGVRCLITLNELDPEYYANINNWQLVKSYNMASLEEVLNASNKLNPIESEGYILCDNKFNRCKIKSTKYIQIAYKLNGGSDNVIIDIIQKNEQDEVLNSFPELSEKYIKYKLIYEEQKKLINDTYQKNKYLLEEINKNDQDIRNIKKILVQNIKHLWYCKYFYDKIKNYDLTIDDWLSNYDSKKLLSIFDKL</sequence>
<protein>
    <submittedName>
        <fullName evidence="2">RNA ligase</fullName>
    </submittedName>
</protein>
<evidence type="ECO:0000313" key="2">
    <source>
        <dbReference type="EMBL" id="ARF10749.1"/>
    </source>
</evidence>
<proteinExistence type="predicted"/>
<organism evidence="2">
    <name type="scientific">Hokovirus HKV1</name>
    <dbReference type="NCBI Taxonomy" id="1977638"/>
    <lineage>
        <taxon>Viruses</taxon>
        <taxon>Varidnaviria</taxon>
        <taxon>Bamfordvirae</taxon>
        <taxon>Nucleocytoviricota</taxon>
        <taxon>Megaviricetes</taxon>
        <taxon>Imitervirales</taxon>
        <taxon>Mimiviridae</taxon>
        <taxon>Klosneuvirinae</taxon>
        <taxon>Hokovirus</taxon>
    </lineage>
</organism>
<dbReference type="EMBL" id="KY684105">
    <property type="protein sequence ID" value="ARF10749.1"/>
    <property type="molecule type" value="Genomic_DNA"/>
</dbReference>
<gene>
    <name evidence="2" type="ORF">Hokovirus_3_22</name>
</gene>
<evidence type="ECO:0000259" key="1">
    <source>
        <dbReference type="Pfam" id="PF09511"/>
    </source>
</evidence>
<reference evidence="2" key="1">
    <citation type="journal article" date="2017" name="Science">
        <title>Giant viruses with an expanded complement of translation system components.</title>
        <authorList>
            <person name="Schulz F."/>
            <person name="Yutin N."/>
            <person name="Ivanova N.N."/>
            <person name="Ortega D.R."/>
            <person name="Lee T.K."/>
            <person name="Vierheilig J."/>
            <person name="Daims H."/>
            <person name="Horn M."/>
            <person name="Wagner M."/>
            <person name="Jensen G.J."/>
            <person name="Kyrpides N.C."/>
            <person name="Koonin E.V."/>
            <person name="Woyke T."/>
        </authorList>
    </citation>
    <scope>NUCLEOTIDE SEQUENCE</scope>
    <source>
        <strain evidence="2">HKV1</strain>
    </source>
</reference>
<dbReference type="GO" id="GO:0016874">
    <property type="term" value="F:ligase activity"/>
    <property type="evidence" value="ECO:0007669"/>
    <property type="project" value="UniProtKB-KW"/>
</dbReference>
<name>A0A1V0SG95_9VIRU</name>
<dbReference type="InterPro" id="IPR019039">
    <property type="entry name" value="T4-Rnl1-like_N"/>
</dbReference>